<comment type="catalytic activity">
    <reaction evidence="6 8">
        <text>alpha-D-glucosamine 1-phosphate = D-glucosamine 6-phosphate</text>
        <dbReference type="Rhea" id="RHEA:23424"/>
        <dbReference type="ChEBI" id="CHEBI:58516"/>
        <dbReference type="ChEBI" id="CHEBI:58725"/>
        <dbReference type="EC" id="5.4.2.10"/>
    </reaction>
</comment>
<dbReference type="EMBL" id="CP040602">
    <property type="protein sequence ID" value="QCU91101.1"/>
    <property type="molecule type" value="Genomic_DNA"/>
</dbReference>
<dbReference type="GO" id="GO:0008966">
    <property type="term" value="F:phosphoglucosamine mutase activity"/>
    <property type="evidence" value="ECO:0007669"/>
    <property type="project" value="UniProtKB-UniRule"/>
</dbReference>
<evidence type="ECO:0000259" key="11">
    <source>
        <dbReference type="Pfam" id="PF02879"/>
    </source>
</evidence>
<name>A0A4P9K825_9GAMM</name>
<evidence type="ECO:0000256" key="5">
    <source>
        <dbReference type="ARBA" id="ARBA00023235"/>
    </source>
</evidence>
<dbReference type="GO" id="GO:0005829">
    <property type="term" value="C:cytosol"/>
    <property type="evidence" value="ECO:0007669"/>
    <property type="project" value="TreeGrafter"/>
</dbReference>
<feature type="domain" description="Alpha-D-phosphohexomutase alpha/beta/alpha" evidence="12">
    <location>
        <begin position="259"/>
        <end position="365"/>
    </location>
</feature>
<dbReference type="GO" id="GO:0009252">
    <property type="term" value="P:peptidoglycan biosynthetic process"/>
    <property type="evidence" value="ECO:0007669"/>
    <property type="project" value="UniProtKB-ARBA"/>
</dbReference>
<dbReference type="Pfam" id="PF02879">
    <property type="entry name" value="PGM_PMM_II"/>
    <property type="match status" value="1"/>
</dbReference>
<dbReference type="NCBIfam" id="TIGR01455">
    <property type="entry name" value="glmM"/>
    <property type="match status" value="1"/>
</dbReference>
<evidence type="ECO:0000313" key="14">
    <source>
        <dbReference type="Proteomes" id="UP000304864"/>
    </source>
</evidence>
<dbReference type="GO" id="GO:0004615">
    <property type="term" value="F:phosphomannomutase activity"/>
    <property type="evidence" value="ECO:0007669"/>
    <property type="project" value="TreeGrafter"/>
</dbReference>
<dbReference type="PRINTS" id="PR00509">
    <property type="entry name" value="PGMPMM"/>
</dbReference>
<evidence type="ECO:0000256" key="1">
    <source>
        <dbReference type="ARBA" id="ARBA00010231"/>
    </source>
</evidence>
<reference evidence="13 14" key="1">
    <citation type="submission" date="2019-05" db="EMBL/GenBank/DDBJ databases">
        <title>Thiomicrorhabdus sediminis sp. nov, a novel sulfur-oxidizing bacterium isolated from coastal sediment.</title>
        <authorList>
            <person name="Liu X."/>
        </authorList>
    </citation>
    <scope>NUCLEOTIDE SEQUENCE [LARGE SCALE GENOMIC DNA]</scope>
    <source>
        <strain evidence="13 14">G1</strain>
    </source>
</reference>
<sequence>MFMQKKYFGTDGIRNRVGSGLIRPDQVLKLGWATGKIMRERGMSKVMIGKDTRISGYMFESALEAGFIAAGIDVMLLGPMPTPAVAYLTQTFNADMGVVISASHNPHHDNGIKFFSAAGVKISDELELAIEAAFEEDMDVVESEELGKAKRIDDAAGRYIEFCKSTYDAKIKLDGFNLVLDCSHGATYHIAPHVFKELGAKVITIGAQPDGMNINQGCGATHLDALQAAVVENQADLGIAFDGDGDRVMMVNCRGEVIDGDLILYILATRAQRRVEGVVGTVMSNLGVENAFRAQGIDFARSAVGDRYVKELLTERGWVFGAEQSGHVLCLDKISTGDGIVAALQVMSALVQSAKTLTELLDDVEVYPQVLLNQRVDDAKRIMQSNELQLAIEQAEVELAQNGRVLVRASGTEPLIRVMVEGQDLNVIQSLAERLIQVVQSEIS</sequence>
<dbReference type="OrthoDB" id="9803322at2"/>
<gene>
    <name evidence="6 13" type="primary">glmM</name>
    <name evidence="13" type="ORF">FE785_03445</name>
</gene>
<dbReference type="InterPro" id="IPR005843">
    <property type="entry name" value="A-D-PHexomutase_C"/>
</dbReference>
<dbReference type="Pfam" id="PF00408">
    <property type="entry name" value="PGM_PMM_IV"/>
    <property type="match status" value="1"/>
</dbReference>
<dbReference type="InterPro" id="IPR005841">
    <property type="entry name" value="Alpha-D-phosphohexomutase_SF"/>
</dbReference>
<comment type="cofactor">
    <cofactor evidence="6">
        <name>Mg(2+)</name>
        <dbReference type="ChEBI" id="CHEBI:18420"/>
    </cofactor>
    <text evidence="6">Binds 1 Mg(2+) ion per subunit.</text>
</comment>
<proteinExistence type="inferred from homology"/>
<evidence type="ECO:0000256" key="8">
    <source>
        <dbReference type="RuleBase" id="RU004327"/>
    </source>
</evidence>
<dbReference type="PANTHER" id="PTHR42946:SF1">
    <property type="entry name" value="PHOSPHOGLUCOMUTASE (ALPHA-D-GLUCOSE-1,6-BISPHOSPHATE-DEPENDENT)"/>
    <property type="match status" value="1"/>
</dbReference>
<dbReference type="FunFam" id="3.40.120.10:FF:000003">
    <property type="entry name" value="Phosphoglucosamine mutase"/>
    <property type="match status" value="1"/>
</dbReference>
<comment type="PTM">
    <text evidence="6">Activated by phosphorylation.</text>
</comment>
<dbReference type="FunFam" id="3.40.120.10:FF:000001">
    <property type="entry name" value="Phosphoglucosamine mutase"/>
    <property type="match status" value="1"/>
</dbReference>
<dbReference type="Pfam" id="PF02880">
    <property type="entry name" value="PGM_PMM_III"/>
    <property type="match status" value="1"/>
</dbReference>
<dbReference type="InterPro" id="IPR006352">
    <property type="entry name" value="GlmM_bact"/>
</dbReference>
<dbReference type="Proteomes" id="UP000304864">
    <property type="component" value="Chromosome"/>
</dbReference>
<evidence type="ECO:0000256" key="4">
    <source>
        <dbReference type="ARBA" id="ARBA00022842"/>
    </source>
</evidence>
<dbReference type="CDD" id="cd05802">
    <property type="entry name" value="GlmM"/>
    <property type="match status" value="1"/>
</dbReference>
<dbReference type="AlphaFoldDB" id="A0A4P9K825"/>
<dbReference type="InterPro" id="IPR005844">
    <property type="entry name" value="A-D-PHexomutase_a/b/a-I"/>
</dbReference>
<keyword evidence="3 6" id="KW-0479">Metal-binding</keyword>
<keyword evidence="2 6" id="KW-0597">Phosphoprotein</keyword>
<feature type="active site" description="Phosphoserine intermediate" evidence="6">
    <location>
        <position position="103"/>
    </location>
</feature>
<dbReference type="GO" id="GO:0006048">
    <property type="term" value="P:UDP-N-acetylglucosamine biosynthetic process"/>
    <property type="evidence" value="ECO:0007669"/>
    <property type="project" value="TreeGrafter"/>
</dbReference>
<dbReference type="InterPro" id="IPR005846">
    <property type="entry name" value="A-D-PHexomutase_a/b/a-III"/>
</dbReference>
<evidence type="ECO:0000256" key="2">
    <source>
        <dbReference type="ARBA" id="ARBA00022553"/>
    </source>
</evidence>
<evidence type="ECO:0000313" key="13">
    <source>
        <dbReference type="EMBL" id="QCU91101.1"/>
    </source>
</evidence>
<dbReference type="InterPro" id="IPR050060">
    <property type="entry name" value="Phosphoglucosamine_mutase"/>
</dbReference>
<dbReference type="SUPFAM" id="SSF53738">
    <property type="entry name" value="Phosphoglucomutase, first 3 domains"/>
    <property type="match status" value="3"/>
</dbReference>
<keyword evidence="14" id="KW-1185">Reference proteome</keyword>
<feature type="domain" description="Alpha-D-phosphohexomutase C-terminal" evidence="9">
    <location>
        <begin position="371"/>
        <end position="436"/>
    </location>
</feature>
<dbReference type="InterPro" id="IPR005845">
    <property type="entry name" value="A-D-PHexomutase_a/b/a-II"/>
</dbReference>
<comment type="similarity">
    <text evidence="1 6 7">Belongs to the phosphohexose mutase family.</text>
</comment>
<dbReference type="SUPFAM" id="SSF55957">
    <property type="entry name" value="Phosphoglucomutase, C-terminal domain"/>
    <property type="match status" value="1"/>
</dbReference>
<evidence type="ECO:0000259" key="12">
    <source>
        <dbReference type="Pfam" id="PF02880"/>
    </source>
</evidence>
<protein>
    <recommendedName>
        <fullName evidence="6 8">Phosphoglucosamine mutase</fullName>
        <ecNumber evidence="6 8">5.4.2.10</ecNumber>
    </recommendedName>
</protein>
<feature type="domain" description="Alpha-D-phosphohexomutase alpha/beta/alpha" evidence="10">
    <location>
        <begin position="6"/>
        <end position="137"/>
    </location>
</feature>
<feature type="binding site" evidence="6">
    <location>
        <position position="244"/>
    </location>
    <ligand>
        <name>Mg(2+)</name>
        <dbReference type="ChEBI" id="CHEBI:18420"/>
    </ligand>
</feature>
<evidence type="ECO:0000259" key="9">
    <source>
        <dbReference type="Pfam" id="PF00408"/>
    </source>
</evidence>
<keyword evidence="4 6" id="KW-0460">Magnesium</keyword>
<dbReference type="Pfam" id="PF02878">
    <property type="entry name" value="PGM_PMM_I"/>
    <property type="match status" value="1"/>
</dbReference>
<dbReference type="InterPro" id="IPR016055">
    <property type="entry name" value="A-D-PHexomutase_a/b/a-I/II/III"/>
</dbReference>
<dbReference type="InterPro" id="IPR036900">
    <property type="entry name" value="A-D-PHexomutase_C_sf"/>
</dbReference>
<evidence type="ECO:0000256" key="7">
    <source>
        <dbReference type="RuleBase" id="RU004326"/>
    </source>
</evidence>
<dbReference type="HAMAP" id="MF_01554_B">
    <property type="entry name" value="GlmM_B"/>
    <property type="match status" value="1"/>
</dbReference>
<dbReference type="FunFam" id="3.30.310.50:FF:000001">
    <property type="entry name" value="Phosphoglucosamine mutase"/>
    <property type="match status" value="1"/>
</dbReference>
<organism evidence="13 14">
    <name type="scientific">Thiomicrorhabdus sediminis</name>
    <dbReference type="NCBI Taxonomy" id="2580412"/>
    <lineage>
        <taxon>Bacteria</taxon>
        <taxon>Pseudomonadati</taxon>
        <taxon>Pseudomonadota</taxon>
        <taxon>Gammaproteobacteria</taxon>
        <taxon>Thiotrichales</taxon>
        <taxon>Piscirickettsiaceae</taxon>
        <taxon>Thiomicrorhabdus</taxon>
    </lineage>
</organism>
<evidence type="ECO:0000256" key="3">
    <source>
        <dbReference type="ARBA" id="ARBA00022723"/>
    </source>
</evidence>
<dbReference type="EC" id="5.4.2.10" evidence="6 8"/>
<evidence type="ECO:0000256" key="6">
    <source>
        <dbReference type="HAMAP-Rule" id="MF_01554"/>
    </source>
</evidence>
<dbReference type="KEGG" id="thig:FE785_03445"/>
<dbReference type="Gene3D" id="3.30.310.50">
    <property type="entry name" value="Alpha-D-phosphohexomutase, C-terminal domain"/>
    <property type="match status" value="1"/>
</dbReference>
<feature type="binding site" description="via phosphate group" evidence="6">
    <location>
        <position position="103"/>
    </location>
    <ligand>
        <name>Mg(2+)</name>
        <dbReference type="ChEBI" id="CHEBI:18420"/>
    </ligand>
</feature>
<feature type="modified residue" description="Phosphoserine" evidence="6">
    <location>
        <position position="103"/>
    </location>
</feature>
<feature type="binding site" evidence="6">
    <location>
        <position position="242"/>
    </location>
    <ligand>
        <name>Mg(2+)</name>
        <dbReference type="ChEBI" id="CHEBI:18420"/>
    </ligand>
</feature>
<evidence type="ECO:0000259" key="10">
    <source>
        <dbReference type="Pfam" id="PF02878"/>
    </source>
</evidence>
<dbReference type="NCBIfam" id="NF008139">
    <property type="entry name" value="PRK10887.1"/>
    <property type="match status" value="1"/>
</dbReference>
<dbReference type="Gene3D" id="3.40.120.10">
    <property type="entry name" value="Alpha-D-Glucose-1,6-Bisphosphate, subunit A, domain 3"/>
    <property type="match status" value="3"/>
</dbReference>
<dbReference type="InterPro" id="IPR016066">
    <property type="entry name" value="A-D-PHexomutase_CS"/>
</dbReference>
<feature type="domain" description="Alpha-D-phosphohexomutase alpha/beta/alpha" evidence="11">
    <location>
        <begin position="158"/>
        <end position="255"/>
    </location>
</feature>
<feature type="binding site" evidence="6">
    <location>
        <position position="246"/>
    </location>
    <ligand>
        <name>Mg(2+)</name>
        <dbReference type="ChEBI" id="CHEBI:18420"/>
    </ligand>
</feature>
<dbReference type="GO" id="GO:0005975">
    <property type="term" value="P:carbohydrate metabolic process"/>
    <property type="evidence" value="ECO:0007669"/>
    <property type="project" value="InterPro"/>
</dbReference>
<dbReference type="GO" id="GO:0000287">
    <property type="term" value="F:magnesium ion binding"/>
    <property type="evidence" value="ECO:0007669"/>
    <property type="project" value="UniProtKB-UniRule"/>
</dbReference>
<accession>A0A4P9K825</accession>
<dbReference type="PROSITE" id="PS00710">
    <property type="entry name" value="PGM_PMM"/>
    <property type="match status" value="1"/>
</dbReference>
<dbReference type="PANTHER" id="PTHR42946">
    <property type="entry name" value="PHOSPHOHEXOSE MUTASE"/>
    <property type="match status" value="1"/>
</dbReference>
<keyword evidence="5 6" id="KW-0413">Isomerase</keyword>
<comment type="function">
    <text evidence="6 8">Catalyzes the conversion of glucosamine-6-phosphate to glucosamine-1-phosphate.</text>
</comment>